<dbReference type="AlphaFoldDB" id="A0AB36RTJ7"/>
<dbReference type="EMBL" id="NTLY01000002">
    <property type="protein sequence ID" value="PBJ88258.1"/>
    <property type="molecule type" value="Genomic_DNA"/>
</dbReference>
<dbReference type="RefSeq" id="WP_002220983.1">
    <property type="nucleotide sequence ID" value="NC_004758.1"/>
</dbReference>
<protein>
    <submittedName>
        <fullName evidence="4">DUF2523 domain-containing protein</fullName>
    </submittedName>
</protein>
<keyword evidence="1" id="KW-0812">Transmembrane</keyword>
<dbReference type="Proteomes" id="UP000217930">
    <property type="component" value="Unassembled WGS sequence"/>
</dbReference>
<accession>A0AB36RTJ7</accession>
<evidence type="ECO:0000313" key="5">
    <source>
        <dbReference type="Proteomes" id="UP000217930"/>
    </source>
</evidence>
<dbReference type="Pfam" id="PF10734">
    <property type="entry name" value="DUF2523"/>
    <property type="match status" value="1"/>
</dbReference>
<gene>
    <name evidence="3" type="ORF">CNQ34_10760</name>
    <name evidence="4" type="ORF">CNQ34_10825</name>
    <name evidence="2" type="ORF">CNQ34_13610</name>
</gene>
<reference evidence="4" key="2">
    <citation type="submission" date="2017-09" db="EMBL/GenBank/DDBJ databases">
        <authorList>
            <person name="Kretz C."/>
            <person name="Retchless A."/>
            <person name="Wang X."/>
        </authorList>
    </citation>
    <scope>NUCLEOTIDE SEQUENCE</scope>
    <source>
        <strain evidence="4">M26503</strain>
    </source>
</reference>
<feature type="transmembrane region" description="Helical" evidence="1">
    <location>
        <begin position="62"/>
        <end position="86"/>
    </location>
</feature>
<organism evidence="4 5">
    <name type="scientific">Neisseria meningitidis</name>
    <dbReference type="NCBI Taxonomy" id="487"/>
    <lineage>
        <taxon>Bacteria</taxon>
        <taxon>Pseudomonadati</taxon>
        <taxon>Pseudomonadota</taxon>
        <taxon>Betaproteobacteria</taxon>
        <taxon>Neisseriales</taxon>
        <taxon>Neisseriaceae</taxon>
        <taxon>Neisseria</taxon>
    </lineage>
</organism>
<dbReference type="EMBL" id="NTLY01000002">
    <property type="protein sequence ID" value="PBJ88268.1"/>
    <property type="molecule type" value="Genomic_DNA"/>
</dbReference>
<proteinExistence type="predicted"/>
<evidence type="ECO:0000313" key="3">
    <source>
        <dbReference type="EMBL" id="PBJ88258.1"/>
    </source>
</evidence>
<keyword evidence="1" id="KW-0472">Membrane</keyword>
<reference evidence="4 5" key="1">
    <citation type="journal article" date="2017" name="Clin. Infect. Dis.">
        <title>Increased Risk for Meningococcal Disease among Men who have Sex with Men in the United States, 2012-2015.</title>
        <authorList>
            <person name="Folaranmi T.A."/>
            <person name="Kretz C.B."/>
            <person name="Kamiya H."/>
            <person name="MacNeil J.R."/>
            <person name="Whaley M.J."/>
            <person name="Blain A."/>
            <person name="Antwi M."/>
            <person name="Dorsinville M."/>
            <person name="Pacilli M."/>
            <person name="Smith S."/>
            <person name="Civen R."/>
            <person name="Ngo V."/>
            <person name="Winter K."/>
            <person name="Harriman K."/>
            <person name="Wang X."/>
            <person name="Bowen V.B."/>
            <person name="Patel M."/>
            <person name="Martin S."/>
            <person name="Misegades L."/>
            <person name="Meyer S.A."/>
        </authorList>
    </citation>
    <scope>NUCLEOTIDE SEQUENCE [LARGE SCALE GENOMIC DNA]</scope>
    <source>
        <strain evidence="4 5">M26503</strain>
    </source>
</reference>
<dbReference type="InterPro" id="IPR019670">
    <property type="entry name" value="DUF2523"/>
</dbReference>
<keyword evidence="1" id="KW-1133">Transmembrane helix</keyword>
<evidence type="ECO:0000256" key="1">
    <source>
        <dbReference type="SAM" id="Phobius"/>
    </source>
</evidence>
<comment type="caution">
    <text evidence="4">The sequence shown here is derived from an EMBL/GenBank/DDBJ whole genome shotgun (WGS) entry which is preliminary data.</text>
</comment>
<evidence type="ECO:0000313" key="4">
    <source>
        <dbReference type="EMBL" id="PBJ88268.1"/>
    </source>
</evidence>
<name>A0AB36RTJ7_NEIME</name>
<evidence type="ECO:0000313" key="2">
    <source>
        <dbReference type="EMBL" id="PBJ86947.1"/>
    </source>
</evidence>
<dbReference type="EMBL" id="NTLY01000005">
    <property type="protein sequence ID" value="PBJ86947.1"/>
    <property type="molecule type" value="Genomic_DNA"/>
</dbReference>
<sequence length="96" mass="10648">MPRLIVALFMALVPMLKDLFFKILAGLGASFVSYEALSLSTDAILKYFQNAYGNIPPDILNMFALAGIPEALNIIFGGFSFSFGIWSSYRVLKFLK</sequence>